<dbReference type="PANTHER" id="PTHR43790:SF9">
    <property type="entry name" value="GALACTOFURANOSE TRANSPORTER ATP-BINDING PROTEIN YTFR"/>
    <property type="match status" value="1"/>
</dbReference>
<dbReference type="PANTHER" id="PTHR43790">
    <property type="entry name" value="CARBOHYDRATE TRANSPORT ATP-BINDING PROTEIN MG119-RELATED"/>
    <property type="match status" value="1"/>
</dbReference>
<reference evidence="6 7" key="1">
    <citation type="submission" date="2017-07" db="EMBL/GenBank/DDBJ databases">
        <title>Amycolatopsis thailandensis Genome sequencing and assembly.</title>
        <authorList>
            <person name="Kaur N."/>
            <person name="Mayilraj S."/>
        </authorList>
    </citation>
    <scope>NUCLEOTIDE SEQUENCE [LARGE SCALE GENOMIC DNA]</scope>
    <source>
        <strain evidence="6 7">JCM 16380</strain>
    </source>
</reference>
<dbReference type="InterPro" id="IPR003439">
    <property type="entry name" value="ABC_transporter-like_ATP-bd"/>
</dbReference>
<feature type="domain" description="ABC transporter" evidence="5">
    <location>
        <begin position="256"/>
        <end position="484"/>
    </location>
</feature>
<proteinExistence type="predicted"/>
<accession>A0A229RCQ9</accession>
<dbReference type="SUPFAM" id="SSF52540">
    <property type="entry name" value="P-loop containing nucleoside triphosphate hydrolases"/>
    <property type="match status" value="2"/>
</dbReference>
<evidence type="ECO:0000256" key="4">
    <source>
        <dbReference type="ARBA" id="ARBA00022840"/>
    </source>
</evidence>
<dbReference type="InterPro" id="IPR050107">
    <property type="entry name" value="ABC_carbohydrate_import_ATPase"/>
</dbReference>
<keyword evidence="2" id="KW-0677">Repeat</keyword>
<gene>
    <name evidence="6" type="ORF">CFP71_40715</name>
</gene>
<comment type="caution">
    <text evidence="6">The sequence shown here is derived from an EMBL/GenBank/DDBJ whole genome shotgun (WGS) entry which is preliminary data.</text>
</comment>
<feature type="domain" description="ABC transporter" evidence="5">
    <location>
        <begin position="5"/>
        <end position="237"/>
    </location>
</feature>
<evidence type="ECO:0000256" key="3">
    <source>
        <dbReference type="ARBA" id="ARBA00022741"/>
    </source>
</evidence>
<evidence type="ECO:0000259" key="5">
    <source>
        <dbReference type="PROSITE" id="PS50893"/>
    </source>
</evidence>
<dbReference type="EMBL" id="NMQT01000190">
    <property type="protein sequence ID" value="OXM44279.1"/>
    <property type="molecule type" value="Genomic_DNA"/>
</dbReference>
<sequence length="489" mass="52004">MSPALSLRRVDRRFGTVQALLGVDLDFEPGQVHAVLGENGAGKSTAIRILAGLDQPDSGSVELAGSPVRLRTRDSAVRRGIGLIPQTGSLLGELTLIENLALTQPRQLIRRRHVGETLEAAAASSGLTIDVDTPVRRLGRAQQQLGELAIMVAQGARILLLDEPTSVLDADEIHGLHRQLRVFADTGITVVLITHRLHEVRAVADAATVLSHGTVAWTGRVADVDDVTLARSMVGDLPESAPPPRQPIIDDADPALVLDRVWAATDDLAPVRDVTVRVRPGEVVAVVGTAGSGQRTLAEVAAGVVTPERGARRVTGRASYIPERRSDALLSGLPVKWSAVLPRLKDGRFTRFGMVREDAVDEFARDLLGRFDVRPPNPDLPAGALSGGNAQKLVMGRELDTAPAVAVVHAPTQGLDLLAAQRIRDLILTTAAAGAAVLLISADHEEARALADRVLVLRDGRIVGEHTAADYDHAVHRLVDVPLHEDGPA</sequence>
<keyword evidence="4 6" id="KW-0067">ATP-binding</keyword>
<evidence type="ECO:0000256" key="1">
    <source>
        <dbReference type="ARBA" id="ARBA00022448"/>
    </source>
</evidence>
<dbReference type="AlphaFoldDB" id="A0A229RCQ9"/>
<evidence type="ECO:0000313" key="6">
    <source>
        <dbReference type="EMBL" id="OXM44279.1"/>
    </source>
</evidence>
<dbReference type="Proteomes" id="UP000215223">
    <property type="component" value="Unassembled WGS sequence"/>
</dbReference>
<dbReference type="SMART" id="SM00382">
    <property type="entry name" value="AAA"/>
    <property type="match status" value="2"/>
</dbReference>
<dbReference type="InterPro" id="IPR017871">
    <property type="entry name" value="ABC_transporter-like_CS"/>
</dbReference>
<dbReference type="Gene3D" id="3.40.50.300">
    <property type="entry name" value="P-loop containing nucleotide triphosphate hydrolases"/>
    <property type="match status" value="2"/>
</dbReference>
<dbReference type="GO" id="GO:0005524">
    <property type="term" value="F:ATP binding"/>
    <property type="evidence" value="ECO:0007669"/>
    <property type="project" value="UniProtKB-KW"/>
</dbReference>
<dbReference type="InterPro" id="IPR003593">
    <property type="entry name" value="AAA+_ATPase"/>
</dbReference>
<keyword evidence="1" id="KW-0813">Transport</keyword>
<organism evidence="6 7">
    <name type="scientific">Amycolatopsis thailandensis</name>
    <dbReference type="NCBI Taxonomy" id="589330"/>
    <lineage>
        <taxon>Bacteria</taxon>
        <taxon>Bacillati</taxon>
        <taxon>Actinomycetota</taxon>
        <taxon>Actinomycetes</taxon>
        <taxon>Pseudonocardiales</taxon>
        <taxon>Pseudonocardiaceae</taxon>
        <taxon>Amycolatopsis</taxon>
    </lineage>
</organism>
<dbReference type="RefSeq" id="WP_093939231.1">
    <property type="nucleotide sequence ID" value="NZ_NMQT01000190.1"/>
</dbReference>
<dbReference type="GO" id="GO:0016887">
    <property type="term" value="F:ATP hydrolysis activity"/>
    <property type="evidence" value="ECO:0007669"/>
    <property type="project" value="InterPro"/>
</dbReference>
<dbReference type="InterPro" id="IPR027417">
    <property type="entry name" value="P-loop_NTPase"/>
</dbReference>
<keyword evidence="3" id="KW-0547">Nucleotide-binding</keyword>
<dbReference type="Pfam" id="PF00005">
    <property type="entry name" value="ABC_tran"/>
    <property type="match status" value="2"/>
</dbReference>
<keyword evidence="7" id="KW-1185">Reference proteome</keyword>
<evidence type="ECO:0000256" key="2">
    <source>
        <dbReference type="ARBA" id="ARBA00022737"/>
    </source>
</evidence>
<evidence type="ECO:0000313" key="7">
    <source>
        <dbReference type="Proteomes" id="UP000215223"/>
    </source>
</evidence>
<name>A0A229RCQ9_9PSEU</name>
<protein>
    <submittedName>
        <fullName evidence="6">Heme ABC transporter ATP-binding protein</fullName>
    </submittedName>
</protein>
<dbReference type="PROSITE" id="PS50893">
    <property type="entry name" value="ABC_TRANSPORTER_2"/>
    <property type="match status" value="2"/>
</dbReference>
<dbReference type="PROSITE" id="PS00211">
    <property type="entry name" value="ABC_TRANSPORTER_1"/>
    <property type="match status" value="1"/>
</dbReference>
<dbReference type="OrthoDB" id="4973918at2"/>
<dbReference type="CDD" id="cd03216">
    <property type="entry name" value="ABC_Carb_Monos_I"/>
    <property type="match status" value="1"/>
</dbReference>